<gene>
    <name evidence="2" type="ORF">SAMN05444682_112173</name>
</gene>
<dbReference type="OrthoDB" id="1418210at2"/>
<evidence type="ECO:0000313" key="2">
    <source>
        <dbReference type="EMBL" id="SFJ70160.1"/>
    </source>
</evidence>
<dbReference type="Proteomes" id="UP000198670">
    <property type="component" value="Unassembled WGS sequence"/>
</dbReference>
<keyword evidence="1" id="KW-0732">Signal</keyword>
<dbReference type="Gene3D" id="1.25.10.10">
    <property type="entry name" value="Leucine-rich Repeat Variant"/>
    <property type="match status" value="1"/>
</dbReference>
<dbReference type="SUPFAM" id="SSF48371">
    <property type="entry name" value="ARM repeat"/>
    <property type="match status" value="1"/>
</dbReference>
<organism evidence="2 3">
    <name type="scientific">Parapedobacter indicus</name>
    <dbReference type="NCBI Taxonomy" id="1477437"/>
    <lineage>
        <taxon>Bacteria</taxon>
        <taxon>Pseudomonadati</taxon>
        <taxon>Bacteroidota</taxon>
        <taxon>Sphingobacteriia</taxon>
        <taxon>Sphingobacteriales</taxon>
        <taxon>Sphingobacteriaceae</taxon>
        <taxon>Parapedobacter</taxon>
    </lineage>
</organism>
<reference evidence="2 3" key="1">
    <citation type="submission" date="2016-10" db="EMBL/GenBank/DDBJ databases">
        <authorList>
            <person name="de Groot N.N."/>
        </authorList>
    </citation>
    <scope>NUCLEOTIDE SEQUENCE [LARGE SCALE GENOMIC DNA]</scope>
    <source>
        <strain evidence="2 3">RK1</strain>
    </source>
</reference>
<dbReference type="InterPro" id="IPR016024">
    <property type="entry name" value="ARM-type_fold"/>
</dbReference>
<dbReference type="STRING" id="1477437.SAMN05444682_112173"/>
<name>A0A1I3THR4_9SPHI</name>
<dbReference type="InterPro" id="IPR011989">
    <property type="entry name" value="ARM-like"/>
</dbReference>
<protein>
    <recommendedName>
        <fullName evidence="4">HEAT repeat-containing protein</fullName>
    </recommendedName>
</protein>
<dbReference type="AlphaFoldDB" id="A0A1I3THR4"/>
<feature type="chain" id="PRO_5011750588" description="HEAT repeat-containing protein" evidence="1">
    <location>
        <begin position="23"/>
        <end position="303"/>
    </location>
</feature>
<proteinExistence type="predicted"/>
<accession>A0A1I3THR4</accession>
<evidence type="ECO:0000313" key="3">
    <source>
        <dbReference type="Proteomes" id="UP000198670"/>
    </source>
</evidence>
<evidence type="ECO:0008006" key="4">
    <source>
        <dbReference type="Google" id="ProtNLM"/>
    </source>
</evidence>
<keyword evidence="3" id="KW-1185">Reference proteome</keyword>
<sequence length="303" mass="33208">MALASLILLSTSLLGVTVPACGGDTTARSSYMALLTEALACDDFWVAVHATEYMIDLGHTTQAEANCRERLSAYEAIPQKRVGLWRVQYQLASAEDAKARILDKLVAAYLAPEGPDRVHAAETLAKLRFCFNALDQQTLRKDREQGGMMGAFVTWGLSVACDRQRLDDPTRLLDLLNAGAIEQRLAAYGLSFLGKPTAQQWQVLATAALKETEEEPKAYLLGAAYQLYDTGYTADATMYRQVRAQLLTLSHSNVKSVCMELCRALASRKDKAGKTVLARLATSSNTDIRATAAYALLKQYINE</sequence>
<dbReference type="EMBL" id="FOQO01000012">
    <property type="protein sequence ID" value="SFJ70160.1"/>
    <property type="molecule type" value="Genomic_DNA"/>
</dbReference>
<feature type="signal peptide" evidence="1">
    <location>
        <begin position="1"/>
        <end position="22"/>
    </location>
</feature>
<evidence type="ECO:0000256" key="1">
    <source>
        <dbReference type="SAM" id="SignalP"/>
    </source>
</evidence>
<dbReference type="RefSeq" id="WP_090630909.1">
    <property type="nucleotide sequence ID" value="NZ_FOQO01000012.1"/>
</dbReference>